<dbReference type="Proteomes" id="UP000295689">
    <property type="component" value="Unassembled WGS sequence"/>
</dbReference>
<reference evidence="1 2" key="1">
    <citation type="journal article" date="2015" name="Stand. Genomic Sci.">
        <title>Genomic Encyclopedia of Bacterial and Archaeal Type Strains, Phase III: the genomes of soil and plant-associated and newly described type strains.</title>
        <authorList>
            <person name="Whitman W.B."/>
            <person name="Woyke T."/>
            <person name="Klenk H.P."/>
            <person name="Zhou Y."/>
            <person name="Lilburn T.G."/>
            <person name="Beck B.J."/>
            <person name="De Vos P."/>
            <person name="Vandamme P."/>
            <person name="Eisen J.A."/>
            <person name="Garrity G."/>
            <person name="Hugenholtz P."/>
            <person name="Kyrpides N.C."/>
        </authorList>
    </citation>
    <scope>NUCLEOTIDE SEQUENCE [LARGE SCALE GENOMIC DNA]</scope>
    <source>
        <strain evidence="1 2">CV53</strain>
    </source>
</reference>
<sequence length="146" mass="17510">MRSYQLFLIEEEFASHYFGRERMFYQLFREHSHSMGEIKSIISRQIDYITKPIPVLRIHQFLHQQMSKLKGFRAEQGIYYYVMPHSKSTATLKVHDRWLLVESQGNHDAETVFFEVLRKCETSFLAMDVSAERCGWLKPIKERKFV</sequence>
<dbReference type="EMBL" id="SLVV01000005">
    <property type="protein sequence ID" value="TCN25514.1"/>
    <property type="molecule type" value="Genomic_DNA"/>
</dbReference>
<organism evidence="1 2">
    <name type="scientific">Mesobacillus foraminis</name>
    <dbReference type="NCBI Taxonomy" id="279826"/>
    <lineage>
        <taxon>Bacteria</taxon>
        <taxon>Bacillati</taxon>
        <taxon>Bacillota</taxon>
        <taxon>Bacilli</taxon>
        <taxon>Bacillales</taxon>
        <taxon>Bacillaceae</taxon>
        <taxon>Mesobacillus</taxon>
    </lineage>
</organism>
<evidence type="ECO:0000313" key="2">
    <source>
        <dbReference type="Proteomes" id="UP000295689"/>
    </source>
</evidence>
<evidence type="ECO:0000313" key="1">
    <source>
        <dbReference type="EMBL" id="TCN25514.1"/>
    </source>
</evidence>
<proteinExistence type="predicted"/>
<comment type="caution">
    <text evidence="1">The sequence shown here is derived from an EMBL/GenBank/DDBJ whole genome shotgun (WGS) entry which is preliminary data.</text>
</comment>
<gene>
    <name evidence="1" type="ORF">EV146_105171</name>
</gene>
<dbReference type="RefSeq" id="WP_121609163.1">
    <property type="nucleotide sequence ID" value="NZ_CP033044.1"/>
</dbReference>
<keyword evidence="2" id="KW-1185">Reference proteome</keyword>
<accession>A0A4R2BHV5</accession>
<dbReference type="InterPro" id="IPR019683">
    <property type="entry name" value="SirA"/>
</dbReference>
<dbReference type="OrthoDB" id="2736584at2"/>
<protein>
    <submittedName>
        <fullName evidence="1">Uncharacterized protein DUF2522</fullName>
    </submittedName>
</protein>
<dbReference type="Pfam" id="PF10747">
    <property type="entry name" value="SirA"/>
    <property type="match status" value="1"/>
</dbReference>
<dbReference type="AlphaFoldDB" id="A0A4R2BHV5"/>
<name>A0A4R2BHV5_9BACI</name>
<dbReference type="InterPro" id="IPR038449">
    <property type="entry name" value="SirA_sf"/>
</dbReference>
<dbReference type="Gene3D" id="3.30.310.250">
    <property type="entry name" value="Sporulation inhibitor of replication protein SirA"/>
    <property type="match status" value="1"/>
</dbReference>